<name>A0A067PLI6_9AGAM</name>
<dbReference type="AlphaFoldDB" id="A0A067PLI6"/>
<evidence type="ECO:0000256" key="1">
    <source>
        <dbReference type="SAM" id="SignalP"/>
    </source>
</evidence>
<gene>
    <name evidence="2" type="ORF">JAAARDRAFT_62240</name>
</gene>
<organism evidence="2 3">
    <name type="scientific">Jaapia argillacea MUCL 33604</name>
    <dbReference type="NCBI Taxonomy" id="933084"/>
    <lineage>
        <taxon>Eukaryota</taxon>
        <taxon>Fungi</taxon>
        <taxon>Dikarya</taxon>
        <taxon>Basidiomycota</taxon>
        <taxon>Agaricomycotina</taxon>
        <taxon>Agaricomycetes</taxon>
        <taxon>Agaricomycetidae</taxon>
        <taxon>Jaapiales</taxon>
        <taxon>Jaapiaceae</taxon>
        <taxon>Jaapia</taxon>
    </lineage>
</organism>
<keyword evidence="3" id="KW-1185">Reference proteome</keyword>
<accession>A0A067PLI6</accession>
<protein>
    <submittedName>
        <fullName evidence="2">Uncharacterized protein</fullName>
    </submittedName>
</protein>
<proteinExistence type="predicted"/>
<sequence length="411" mass="46138">MSFLIPLLLPPIAEATAKVAIGLANASQAESNTFSLTIGNRVFTTSKPFAFTELPFEIRSDILLMALEASKTLIPPLPPKSLVRPDHPFLNPAHPLYAHPMNPYQPSYVFPSGEQCINGYPSSSWRWTLVSREWWAVLRSQLWHNTVLRGRKAYSGFLRILDDDDCRAIKKFIKILKFEEGFSEASTLYIILNELPGLDELEYNPYPPDNYAFPFGINILSKAPGPVRLTLTPPFNLITNPSTRNHLLSLPRLRSLTIHLSQSLSLATSNFLASLPHIREITVHAHTATVSALAPFAQLQTAWAQTEITEDTVLDAIPHLTSLTLHLRQILSDADLEALKQWVSSTESHLATITTIWLLKRPVYLPPNVDHVEEDDDEAKWDRWQQSSGTEKITTLRLFGGLLGLRMESHG</sequence>
<dbReference type="InParanoid" id="A0A067PLI6"/>
<dbReference type="EMBL" id="KL197744">
    <property type="protein sequence ID" value="KDQ51882.1"/>
    <property type="molecule type" value="Genomic_DNA"/>
</dbReference>
<evidence type="ECO:0000313" key="3">
    <source>
        <dbReference type="Proteomes" id="UP000027265"/>
    </source>
</evidence>
<dbReference type="OrthoDB" id="3344151at2759"/>
<keyword evidence="1" id="KW-0732">Signal</keyword>
<feature type="signal peptide" evidence="1">
    <location>
        <begin position="1"/>
        <end position="15"/>
    </location>
</feature>
<dbReference type="Proteomes" id="UP000027265">
    <property type="component" value="Unassembled WGS sequence"/>
</dbReference>
<evidence type="ECO:0000313" key="2">
    <source>
        <dbReference type="EMBL" id="KDQ51882.1"/>
    </source>
</evidence>
<dbReference type="HOGENOM" id="CLU_669141_0_0_1"/>
<feature type="chain" id="PRO_5012565337" evidence="1">
    <location>
        <begin position="16"/>
        <end position="411"/>
    </location>
</feature>
<reference evidence="3" key="1">
    <citation type="journal article" date="2014" name="Proc. Natl. Acad. Sci. U.S.A.">
        <title>Extensive sampling of basidiomycete genomes demonstrates inadequacy of the white-rot/brown-rot paradigm for wood decay fungi.</title>
        <authorList>
            <person name="Riley R."/>
            <person name="Salamov A.A."/>
            <person name="Brown D.W."/>
            <person name="Nagy L.G."/>
            <person name="Floudas D."/>
            <person name="Held B.W."/>
            <person name="Levasseur A."/>
            <person name="Lombard V."/>
            <person name="Morin E."/>
            <person name="Otillar R."/>
            <person name="Lindquist E.A."/>
            <person name="Sun H."/>
            <person name="LaButti K.M."/>
            <person name="Schmutz J."/>
            <person name="Jabbour D."/>
            <person name="Luo H."/>
            <person name="Baker S.E."/>
            <person name="Pisabarro A.G."/>
            <person name="Walton J.D."/>
            <person name="Blanchette R.A."/>
            <person name="Henrissat B."/>
            <person name="Martin F."/>
            <person name="Cullen D."/>
            <person name="Hibbett D.S."/>
            <person name="Grigoriev I.V."/>
        </authorList>
    </citation>
    <scope>NUCLEOTIDE SEQUENCE [LARGE SCALE GENOMIC DNA]</scope>
    <source>
        <strain evidence="3">MUCL 33604</strain>
    </source>
</reference>